<evidence type="ECO:0000259" key="2">
    <source>
        <dbReference type="Pfam" id="PF00440"/>
    </source>
</evidence>
<reference evidence="3 4" key="1">
    <citation type="submission" date="2019-11" db="EMBL/GenBank/DDBJ databases">
        <title>Draft Whole-Genome sequence of the marine photosynthetic bacterium Rhodovulum strictum DSM 11289.</title>
        <authorList>
            <person name="Kyndt J.A."/>
            <person name="Meyer T.E."/>
        </authorList>
    </citation>
    <scope>NUCLEOTIDE SEQUENCE [LARGE SCALE GENOMIC DNA]</scope>
    <source>
        <strain evidence="3 4">DSM 11289</strain>
    </source>
</reference>
<evidence type="ECO:0000313" key="3">
    <source>
        <dbReference type="EMBL" id="MRH21498.1"/>
    </source>
</evidence>
<evidence type="ECO:0000313" key="4">
    <source>
        <dbReference type="Proteomes" id="UP000466730"/>
    </source>
</evidence>
<dbReference type="InterPro" id="IPR001647">
    <property type="entry name" value="HTH_TetR"/>
</dbReference>
<accession>A0A844BG35</accession>
<feature type="domain" description="HTH tetR-type" evidence="2">
    <location>
        <begin position="19"/>
        <end position="64"/>
    </location>
</feature>
<dbReference type="RefSeq" id="WP_153748805.1">
    <property type="nucleotide sequence ID" value="NZ_BAAADI010000064.1"/>
</dbReference>
<dbReference type="OrthoDB" id="3218408at2"/>
<evidence type="ECO:0000256" key="1">
    <source>
        <dbReference type="ARBA" id="ARBA00023125"/>
    </source>
</evidence>
<comment type="caution">
    <text evidence="3">The sequence shown here is derived from an EMBL/GenBank/DDBJ whole genome shotgun (WGS) entry which is preliminary data.</text>
</comment>
<dbReference type="Gene3D" id="1.10.357.10">
    <property type="entry name" value="Tetracycline Repressor, domain 2"/>
    <property type="match status" value="1"/>
</dbReference>
<proteinExistence type="predicted"/>
<keyword evidence="4" id="KW-1185">Reference proteome</keyword>
<dbReference type="Proteomes" id="UP000466730">
    <property type="component" value="Unassembled WGS sequence"/>
</dbReference>
<dbReference type="AlphaFoldDB" id="A0A844BG35"/>
<dbReference type="GO" id="GO:0003677">
    <property type="term" value="F:DNA binding"/>
    <property type="evidence" value="ECO:0007669"/>
    <property type="project" value="UniProtKB-KW"/>
</dbReference>
<dbReference type="InterPro" id="IPR009057">
    <property type="entry name" value="Homeodomain-like_sf"/>
</dbReference>
<protein>
    <submittedName>
        <fullName evidence="3">TetR family transcriptional regulator</fullName>
    </submittedName>
</protein>
<keyword evidence="1" id="KW-0238">DNA-binding</keyword>
<gene>
    <name evidence="3" type="ORF">GH815_10880</name>
</gene>
<dbReference type="SUPFAM" id="SSF46689">
    <property type="entry name" value="Homeodomain-like"/>
    <property type="match status" value="1"/>
</dbReference>
<sequence length="209" mass="23900">MDGAEQTDSGWRGSPELWLDAAYETLIEQGIDAVKIQPLGTRLRLSRTSFYWFFKDRAALLAALADRWESRTTKPLVAACGAYAATEAEAILNVIGCFLSDRTFDSRFEFAVRGWALRDRAILDRLHAADNLRLSALRALLERWYHDPMDADVRARTIYMVQIGYISMQTRENLETRLERVPSYVETYCGQRPSDAEMARIRARLQALT</sequence>
<dbReference type="Pfam" id="PF00440">
    <property type="entry name" value="TetR_N"/>
    <property type="match status" value="1"/>
</dbReference>
<dbReference type="EMBL" id="WJPO01000016">
    <property type="protein sequence ID" value="MRH21498.1"/>
    <property type="molecule type" value="Genomic_DNA"/>
</dbReference>
<organism evidence="3 4">
    <name type="scientific">Rhodovulum strictum</name>
    <dbReference type="NCBI Taxonomy" id="58314"/>
    <lineage>
        <taxon>Bacteria</taxon>
        <taxon>Pseudomonadati</taxon>
        <taxon>Pseudomonadota</taxon>
        <taxon>Alphaproteobacteria</taxon>
        <taxon>Rhodobacterales</taxon>
        <taxon>Paracoccaceae</taxon>
        <taxon>Rhodovulum</taxon>
    </lineage>
</organism>
<name>A0A844BG35_9RHOB</name>